<dbReference type="AlphaFoldDB" id="A0A8H6I0Z5"/>
<feature type="region of interest" description="Disordered" evidence="1">
    <location>
        <begin position="28"/>
        <end position="111"/>
    </location>
</feature>
<name>A0A8H6I0Z5_9AGAR</name>
<gene>
    <name evidence="2" type="ORF">DFP72DRAFT_896688</name>
</gene>
<reference evidence="2 3" key="1">
    <citation type="submission" date="2020-07" db="EMBL/GenBank/DDBJ databases">
        <title>Comparative genomics of pyrophilous fungi reveals a link between fire events and developmental genes.</title>
        <authorList>
            <consortium name="DOE Joint Genome Institute"/>
            <person name="Steindorff A.S."/>
            <person name="Carver A."/>
            <person name="Calhoun S."/>
            <person name="Stillman K."/>
            <person name="Liu H."/>
            <person name="Lipzen A."/>
            <person name="Pangilinan J."/>
            <person name="Labutti K."/>
            <person name="Bruns T.D."/>
            <person name="Grigoriev I.V."/>
        </authorList>
    </citation>
    <scope>NUCLEOTIDE SEQUENCE [LARGE SCALE GENOMIC DNA]</scope>
    <source>
        <strain evidence="2 3">CBS 144469</strain>
    </source>
</reference>
<feature type="compositionally biased region" description="Basic residues" evidence="1">
    <location>
        <begin position="77"/>
        <end position="90"/>
    </location>
</feature>
<evidence type="ECO:0000256" key="1">
    <source>
        <dbReference type="SAM" id="MobiDB-lite"/>
    </source>
</evidence>
<dbReference type="Proteomes" id="UP000521943">
    <property type="component" value="Unassembled WGS sequence"/>
</dbReference>
<sequence>MCDGPPNPTAANARGNGAKIRVCHHDELGKKLGLTRPNDDKNTLRNQRYARTNTRRRPNSSTTPFHDGRSTNERSRRSTSRIRPERRKHSASTSKTSTVNKLHSPTTEPAPCRLAGQQVHEKVEILSPRLTESNAATTETKAFVIRGDLSHKQRRLRQCQKLQQAMFDV</sequence>
<feature type="compositionally biased region" description="Polar residues" evidence="1">
    <location>
        <begin position="91"/>
        <end position="107"/>
    </location>
</feature>
<dbReference type="EMBL" id="JACGCI010000030">
    <property type="protein sequence ID" value="KAF6755386.1"/>
    <property type="molecule type" value="Genomic_DNA"/>
</dbReference>
<comment type="caution">
    <text evidence="2">The sequence shown here is derived from an EMBL/GenBank/DDBJ whole genome shotgun (WGS) entry which is preliminary data.</text>
</comment>
<evidence type="ECO:0000313" key="2">
    <source>
        <dbReference type="EMBL" id="KAF6755386.1"/>
    </source>
</evidence>
<organism evidence="2 3">
    <name type="scientific">Ephemerocybe angulata</name>
    <dbReference type="NCBI Taxonomy" id="980116"/>
    <lineage>
        <taxon>Eukaryota</taxon>
        <taxon>Fungi</taxon>
        <taxon>Dikarya</taxon>
        <taxon>Basidiomycota</taxon>
        <taxon>Agaricomycotina</taxon>
        <taxon>Agaricomycetes</taxon>
        <taxon>Agaricomycetidae</taxon>
        <taxon>Agaricales</taxon>
        <taxon>Agaricineae</taxon>
        <taxon>Psathyrellaceae</taxon>
        <taxon>Ephemerocybe</taxon>
    </lineage>
</organism>
<accession>A0A8H6I0Z5</accession>
<protein>
    <submittedName>
        <fullName evidence="2">Uncharacterized protein</fullName>
    </submittedName>
</protein>
<feature type="compositionally biased region" description="Basic and acidic residues" evidence="1">
    <location>
        <begin position="66"/>
        <end position="76"/>
    </location>
</feature>
<keyword evidence="3" id="KW-1185">Reference proteome</keyword>
<evidence type="ECO:0000313" key="3">
    <source>
        <dbReference type="Proteomes" id="UP000521943"/>
    </source>
</evidence>
<proteinExistence type="predicted"/>